<keyword evidence="1" id="KW-0238">DNA-binding</keyword>
<dbReference type="Gene3D" id="1.10.1660.10">
    <property type="match status" value="1"/>
</dbReference>
<dbReference type="InterPro" id="IPR009061">
    <property type="entry name" value="DNA-bd_dom_put_sf"/>
</dbReference>
<dbReference type="EMBL" id="BAAARA010000004">
    <property type="protein sequence ID" value="GAA2341717.1"/>
    <property type="molecule type" value="Genomic_DNA"/>
</dbReference>
<feature type="domain" description="HTH merR-type" evidence="2">
    <location>
        <begin position="1"/>
        <end position="71"/>
    </location>
</feature>
<evidence type="ECO:0000259" key="2">
    <source>
        <dbReference type="PROSITE" id="PS50937"/>
    </source>
</evidence>
<dbReference type="PANTHER" id="PTHR30204:SF97">
    <property type="entry name" value="MERR FAMILY REGULATORY PROTEIN"/>
    <property type="match status" value="1"/>
</dbReference>
<sequence>MLSIKDFSEMCHLSPQALRFYHAEGLLLPAEVDERTGYRSYTFDQVETAMLVSALRGAGVSVKDVRRALDQPAQAPELLERHVEEVRRLRRAQDEAISDARELVSTGMEVRVEQVPATTVVSKIVAGPPVARDEYDWAGADAALAEATEELTETVESCGGVVAGFPWRTWAAGAPEQQVDSRNPEGPHWLIELPVEANAALAARLPADVELRTFEARDELSLLLPGRTTMVKFATAMSRLLAHPLEAAYPDVGELRQIVRSTHVETAVRLRRLDDA</sequence>
<accession>A0ABN3G0K9</accession>
<comment type="caution">
    <text evidence="3">The sequence shown here is derived from an EMBL/GenBank/DDBJ whole genome shotgun (WGS) entry which is preliminary data.</text>
</comment>
<evidence type="ECO:0000313" key="3">
    <source>
        <dbReference type="EMBL" id="GAA2341717.1"/>
    </source>
</evidence>
<evidence type="ECO:0000256" key="1">
    <source>
        <dbReference type="ARBA" id="ARBA00023125"/>
    </source>
</evidence>
<dbReference type="InterPro" id="IPR047057">
    <property type="entry name" value="MerR_fam"/>
</dbReference>
<dbReference type="RefSeq" id="WP_344128680.1">
    <property type="nucleotide sequence ID" value="NZ_BAAARA010000004.1"/>
</dbReference>
<dbReference type="Pfam" id="PF13411">
    <property type="entry name" value="MerR_1"/>
    <property type="match status" value="1"/>
</dbReference>
<evidence type="ECO:0000313" key="4">
    <source>
        <dbReference type="Proteomes" id="UP001501218"/>
    </source>
</evidence>
<name>A0ABN3G0K9_9PSEU</name>
<dbReference type="SUPFAM" id="SSF46955">
    <property type="entry name" value="Putative DNA-binding domain"/>
    <property type="match status" value="1"/>
</dbReference>
<proteinExistence type="predicted"/>
<organism evidence="3 4">
    <name type="scientific">Saccharopolyspora halophila</name>
    <dbReference type="NCBI Taxonomy" id="405551"/>
    <lineage>
        <taxon>Bacteria</taxon>
        <taxon>Bacillati</taxon>
        <taxon>Actinomycetota</taxon>
        <taxon>Actinomycetes</taxon>
        <taxon>Pseudonocardiales</taxon>
        <taxon>Pseudonocardiaceae</taxon>
        <taxon>Saccharopolyspora</taxon>
    </lineage>
</organism>
<dbReference type="SMART" id="SM00422">
    <property type="entry name" value="HTH_MERR"/>
    <property type="match status" value="1"/>
</dbReference>
<reference evidence="3 4" key="1">
    <citation type="journal article" date="2019" name="Int. J. Syst. Evol. Microbiol.">
        <title>The Global Catalogue of Microorganisms (GCM) 10K type strain sequencing project: providing services to taxonomists for standard genome sequencing and annotation.</title>
        <authorList>
            <consortium name="The Broad Institute Genomics Platform"/>
            <consortium name="The Broad Institute Genome Sequencing Center for Infectious Disease"/>
            <person name="Wu L."/>
            <person name="Ma J."/>
        </authorList>
    </citation>
    <scope>NUCLEOTIDE SEQUENCE [LARGE SCALE GENOMIC DNA]</scope>
    <source>
        <strain evidence="3 4">JCM 16221</strain>
    </source>
</reference>
<keyword evidence="4" id="KW-1185">Reference proteome</keyword>
<protein>
    <recommendedName>
        <fullName evidence="2">HTH merR-type domain-containing protein</fullName>
    </recommendedName>
</protein>
<dbReference type="Proteomes" id="UP001501218">
    <property type="component" value="Unassembled WGS sequence"/>
</dbReference>
<dbReference type="InterPro" id="IPR000551">
    <property type="entry name" value="MerR-type_HTH_dom"/>
</dbReference>
<dbReference type="PROSITE" id="PS50937">
    <property type="entry name" value="HTH_MERR_2"/>
    <property type="match status" value="1"/>
</dbReference>
<dbReference type="PANTHER" id="PTHR30204">
    <property type="entry name" value="REDOX-CYCLING DRUG-SENSING TRANSCRIPTIONAL ACTIVATOR SOXR"/>
    <property type="match status" value="1"/>
</dbReference>
<gene>
    <name evidence="3" type="ORF">GCM10009854_17790</name>
</gene>